<feature type="binding site" evidence="6">
    <location>
        <position position="100"/>
    </location>
    <ligand>
        <name>FMN</name>
        <dbReference type="ChEBI" id="CHEBI:58210"/>
    </ligand>
</feature>
<dbReference type="PANTHER" id="PTHR30011">
    <property type="entry name" value="ALKANESULFONATE MONOOXYGENASE-RELATED"/>
    <property type="match status" value="1"/>
</dbReference>
<evidence type="ECO:0000313" key="8">
    <source>
        <dbReference type="EMBL" id="ARQ06043.1"/>
    </source>
</evidence>
<dbReference type="PIRSF" id="PIRSF000337">
    <property type="entry name" value="NTA_MOA"/>
    <property type="match status" value="1"/>
</dbReference>
<reference evidence="8 9" key="1">
    <citation type="journal article" date="2017" name="Int. J. Syst. Evol. Microbiol.">
        <title>Macrococcus canis sp. nov., a skin bacterium associated with infections in dogs.</title>
        <authorList>
            <person name="Gobeli Brawand S."/>
            <person name="Cotting K."/>
            <person name="Gomez-Sanz E."/>
            <person name="Collaud A."/>
            <person name="Thomann A."/>
            <person name="Brodard I."/>
            <person name="Rodriguez-Campos S."/>
            <person name="Strauss C."/>
            <person name="Perreten V."/>
        </authorList>
    </citation>
    <scope>NUCLEOTIDE SEQUENCE [LARGE SCALE GENOMIC DNA]</scope>
    <source>
        <strain evidence="8 9">KM45013</strain>
    </source>
</reference>
<dbReference type="EMBL" id="CP021059">
    <property type="protein sequence ID" value="ARQ06043.1"/>
    <property type="molecule type" value="Genomic_DNA"/>
</dbReference>
<evidence type="ECO:0000256" key="3">
    <source>
        <dbReference type="ARBA" id="ARBA00023002"/>
    </source>
</evidence>
<evidence type="ECO:0000256" key="1">
    <source>
        <dbReference type="ARBA" id="ARBA00022630"/>
    </source>
</evidence>
<feature type="binding site" evidence="6">
    <location>
        <position position="62"/>
    </location>
    <ligand>
        <name>FMN</name>
        <dbReference type="ChEBI" id="CHEBI:58210"/>
    </ligand>
</feature>
<evidence type="ECO:0000313" key="9">
    <source>
        <dbReference type="Proteomes" id="UP000194154"/>
    </source>
</evidence>
<comment type="similarity">
    <text evidence="5">Belongs to the NtaA/SnaA/DszA monooxygenase family.</text>
</comment>
<dbReference type="InterPro" id="IPR016215">
    <property type="entry name" value="NTA_MOA"/>
</dbReference>
<dbReference type="GO" id="GO:0016705">
    <property type="term" value="F:oxidoreductase activity, acting on paired donors, with incorporation or reduction of molecular oxygen"/>
    <property type="evidence" value="ECO:0007669"/>
    <property type="project" value="InterPro"/>
</dbReference>
<dbReference type="NCBIfam" id="TIGR03860">
    <property type="entry name" value="FMN_nitrolo"/>
    <property type="match status" value="1"/>
</dbReference>
<sequence>MTINKRDGKMKIALQMVSGYGGEFKTWRMPGAVADAYTNMDYYVENAKMAEKGKIHTLFIADTPALPNDLSTNSPMHPMDPTIALTAVARETKHIGIVSTYSTTYTEPYNLARTLKTLDVVSNGRMGWNAVTTSNHEAAANFGQPLPDRDTRYKMAHEHVEAVQTLWGTFGEEAYIHNKETGEFVDMSQVKLANYNGKYYQTRGPLPIPASPQGQPPIFQAGGGEKGLELAGRFASGVYANPFTKEDAKLHRMMLRKSAEAHGRNPDDIKMFAGFMFSIGKTVEEALERRYMMQEFAPRETAHHIEYLGHMVGLSLNVNTIDITKPLPQHLINQMYPSPMDPRSGKAFELLKSGMSVKDVLANGVINYHPVVVGTPEMLADFLEEWYLADATDGFSIVPDSSHDGIKDFVELVVPVLQERGLFHTVYEGETLRENLGVSYEYGLNH</sequence>
<evidence type="ECO:0000259" key="7">
    <source>
        <dbReference type="Pfam" id="PF00296"/>
    </source>
</evidence>
<dbReference type="SUPFAM" id="SSF51679">
    <property type="entry name" value="Bacterial luciferase-like"/>
    <property type="match status" value="1"/>
</dbReference>
<keyword evidence="9" id="KW-1185">Reference proteome</keyword>
<dbReference type="PANTHER" id="PTHR30011:SF16">
    <property type="entry name" value="C2H2 FINGER DOMAIN TRANSCRIPTION FACTOR (EUROFUNG)-RELATED"/>
    <property type="match status" value="1"/>
</dbReference>
<protein>
    <submittedName>
        <fullName evidence="8">Monooxygenase MoxC</fullName>
        <ecNumber evidence="8">1.14.-.-</ecNumber>
    </submittedName>
</protein>
<dbReference type="InterPro" id="IPR011251">
    <property type="entry name" value="Luciferase-like_dom"/>
</dbReference>
<dbReference type="STRING" id="1855823.MCCS_03750"/>
<dbReference type="OrthoDB" id="3265338at2"/>
<keyword evidence="4 8" id="KW-0503">Monooxygenase</keyword>
<dbReference type="KEGG" id="mcak:MCCS_03750"/>
<keyword evidence="3 8" id="KW-0560">Oxidoreductase</keyword>
<dbReference type="GeneID" id="35294525"/>
<dbReference type="Gene3D" id="3.20.20.30">
    <property type="entry name" value="Luciferase-like domain"/>
    <property type="match status" value="1"/>
</dbReference>
<dbReference type="Proteomes" id="UP000194154">
    <property type="component" value="Chromosome"/>
</dbReference>
<dbReference type="Pfam" id="PF00296">
    <property type="entry name" value="Bac_luciferase"/>
    <property type="match status" value="1"/>
</dbReference>
<organism evidence="8 9">
    <name type="scientific">Macrococcoides canis</name>
    <dbReference type="NCBI Taxonomy" id="1855823"/>
    <lineage>
        <taxon>Bacteria</taxon>
        <taxon>Bacillati</taxon>
        <taxon>Bacillota</taxon>
        <taxon>Bacilli</taxon>
        <taxon>Bacillales</taxon>
        <taxon>Staphylococcaceae</taxon>
        <taxon>Macrococcoides</taxon>
    </lineage>
</organism>
<feature type="binding site" evidence="6">
    <location>
        <position position="153"/>
    </location>
    <ligand>
        <name>FMN</name>
        <dbReference type="ChEBI" id="CHEBI:58210"/>
    </ligand>
</feature>
<evidence type="ECO:0000256" key="6">
    <source>
        <dbReference type="PIRSR" id="PIRSR000337-1"/>
    </source>
</evidence>
<dbReference type="InterPro" id="IPR051260">
    <property type="entry name" value="Diverse_substr_monoxygenases"/>
</dbReference>
<dbReference type="EC" id="1.14.-.-" evidence="8"/>
<dbReference type="InterPro" id="IPR036661">
    <property type="entry name" value="Luciferase-like_sf"/>
</dbReference>
<proteinExistence type="inferred from homology"/>
<evidence type="ECO:0000256" key="5">
    <source>
        <dbReference type="ARBA" id="ARBA00033748"/>
    </source>
</evidence>
<keyword evidence="1 6" id="KW-0285">Flavoprotein</keyword>
<dbReference type="CDD" id="cd01095">
    <property type="entry name" value="Nitrilotriacetate_monoxgenase"/>
    <property type="match status" value="1"/>
</dbReference>
<evidence type="ECO:0000256" key="4">
    <source>
        <dbReference type="ARBA" id="ARBA00023033"/>
    </source>
</evidence>
<accession>A0A1W7A8R4</accession>
<dbReference type="RefSeq" id="WP_086041734.1">
    <property type="nucleotide sequence ID" value="NZ_CBCRZA010000003.1"/>
</dbReference>
<dbReference type="AlphaFoldDB" id="A0A1W7A8R4"/>
<keyword evidence="2 6" id="KW-0288">FMN</keyword>
<name>A0A1W7A8R4_9STAP</name>
<dbReference type="GO" id="GO:0004497">
    <property type="term" value="F:monooxygenase activity"/>
    <property type="evidence" value="ECO:0007669"/>
    <property type="project" value="UniProtKB-KW"/>
</dbReference>
<feature type="domain" description="Luciferase-like" evidence="7">
    <location>
        <begin position="37"/>
        <end position="294"/>
    </location>
</feature>
<evidence type="ECO:0000256" key="2">
    <source>
        <dbReference type="ARBA" id="ARBA00022643"/>
    </source>
</evidence>
<gene>
    <name evidence="8" type="primary">moxC_1</name>
    <name evidence="8" type="ORF">MCCS_03750</name>
</gene>